<dbReference type="OrthoDB" id="2747778at2759"/>
<dbReference type="PANTHER" id="PTHR38248:SF2">
    <property type="entry name" value="FUNK1 11"/>
    <property type="match status" value="1"/>
</dbReference>
<dbReference type="Gene3D" id="1.10.510.10">
    <property type="entry name" value="Transferase(Phosphotransferase) domain 1"/>
    <property type="match status" value="1"/>
</dbReference>
<feature type="compositionally biased region" description="Basic residues" evidence="1">
    <location>
        <begin position="277"/>
        <end position="288"/>
    </location>
</feature>
<dbReference type="Proteomes" id="UP000076154">
    <property type="component" value="Unassembled WGS sequence"/>
</dbReference>
<dbReference type="InterPro" id="IPR040976">
    <property type="entry name" value="Pkinase_fungal"/>
</dbReference>
<keyword evidence="4" id="KW-1185">Reference proteome</keyword>
<dbReference type="InterPro" id="IPR011009">
    <property type="entry name" value="Kinase-like_dom_sf"/>
</dbReference>
<name>A0A369K527_HYPMA</name>
<dbReference type="PANTHER" id="PTHR38248">
    <property type="entry name" value="FUNK1 6"/>
    <property type="match status" value="1"/>
</dbReference>
<dbReference type="AlphaFoldDB" id="A0A369K527"/>
<dbReference type="InParanoid" id="A0A369K527"/>
<accession>A0A369K527</accession>
<gene>
    <name evidence="3" type="ORF">Hypma_006113</name>
</gene>
<evidence type="ECO:0000313" key="4">
    <source>
        <dbReference type="Proteomes" id="UP000076154"/>
    </source>
</evidence>
<evidence type="ECO:0000259" key="2">
    <source>
        <dbReference type="Pfam" id="PF17667"/>
    </source>
</evidence>
<protein>
    <recommendedName>
        <fullName evidence="2">Fungal-type protein kinase domain-containing protein</fullName>
    </recommendedName>
</protein>
<feature type="domain" description="Fungal-type protein kinase" evidence="2">
    <location>
        <begin position="7"/>
        <end position="121"/>
    </location>
</feature>
<dbReference type="SUPFAM" id="SSF56112">
    <property type="entry name" value="Protein kinase-like (PK-like)"/>
    <property type="match status" value="1"/>
</dbReference>
<sequence>MGTREIRHCRLILACRTASLKDVSTAKDLVSVVRDAAHGLYQRKSVHGDISPMNIRMTRAVNGSTTGFLFDWDISKTGNVGPPRLGTWQFMAIRLLQYTDERRAPSLVDDVESFSHVMAWMALRYAKHSFPTLQLSDIIYQNFESSYTDRGTGRTYISDAKEMYLTSSTWLVNANFSNDGILAVLENVTSVVSQRTTLLRTTQNLPGPLHSSSILKWSRRGLLCLPPPSLSNSRGWRFWRMTAGSQISLKTSDSPDIDWDTNGELKGNETTDPPLRPHTHKRSQNNNR</sequence>
<evidence type="ECO:0000256" key="1">
    <source>
        <dbReference type="SAM" id="MobiDB-lite"/>
    </source>
</evidence>
<evidence type="ECO:0000313" key="3">
    <source>
        <dbReference type="EMBL" id="RDB25976.1"/>
    </source>
</evidence>
<dbReference type="EMBL" id="LUEZ02000040">
    <property type="protein sequence ID" value="RDB25976.1"/>
    <property type="molecule type" value="Genomic_DNA"/>
</dbReference>
<organism evidence="3 4">
    <name type="scientific">Hypsizygus marmoreus</name>
    <name type="common">White beech mushroom</name>
    <name type="synonym">Agaricus marmoreus</name>
    <dbReference type="NCBI Taxonomy" id="39966"/>
    <lineage>
        <taxon>Eukaryota</taxon>
        <taxon>Fungi</taxon>
        <taxon>Dikarya</taxon>
        <taxon>Basidiomycota</taxon>
        <taxon>Agaricomycotina</taxon>
        <taxon>Agaricomycetes</taxon>
        <taxon>Agaricomycetidae</taxon>
        <taxon>Agaricales</taxon>
        <taxon>Tricholomatineae</taxon>
        <taxon>Lyophyllaceae</taxon>
        <taxon>Hypsizygus</taxon>
    </lineage>
</organism>
<proteinExistence type="predicted"/>
<feature type="region of interest" description="Disordered" evidence="1">
    <location>
        <begin position="250"/>
        <end position="288"/>
    </location>
</feature>
<dbReference type="Pfam" id="PF17667">
    <property type="entry name" value="Pkinase_fungal"/>
    <property type="match status" value="1"/>
</dbReference>
<comment type="caution">
    <text evidence="3">The sequence shown here is derived from an EMBL/GenBank/DDBJ whole genome shotgun (WGS) entry which is preliminary data.</text>
</comment>
<reference evidence="3" key="1">
    <citation type="submission" date="2018-04" db="EMBL/GenBank/DDBJ databases">
        <title>Whole genome sequencing of Hypsizygus marmoreus.</title>
        <authorList>
            <person name="Choi I.-G."/>
            <person name="Min B."/>
            <person name="Kim J.-G."/>
            <person name="Kim S."/>
            <person name="Oh Y.-L."/>
            <person name="Kong W.-S."/>
            <person name="Park H."/>
            <person name="Jeong J."/>
            <person name="Song E.-S."/>
        </authorList>
    </citation>
    <scope>NUCLEOTIDE SEQUENCE [LARGE SCALE GENOMIC DNA]</scope>
    <source>
        <strain evidence="3">51987-8</strain>
    </source>
</reference>